<dbReference type="EMBL" id="CAVMBE010000004">
    <property type="protein sequence ID" value="CAK3817682.1"/>
    <property type="molecule type" value="Genomic_DNA"/>
</dbReference>
<name>A0AAI8YSE0_9PEZI</name>
<evidence type="ECO:0000259" key="1">
    <source>
        <dbReference type="PROSITE" id="PS50097"/>
    </source>
</evidence>
<dbReference type="Pfam" id="PF00651">
    <property type="entry name" value="BTB"/>
    <property type="match status" value="1"/>
</dbReference>
<dbReference type="AlphaFoldDB" id="A0AAI8YSE0"/>
<dbReference type="PROSITE" id="PS50097">
    <property type="entry name" value="BTB"/>
    <property type="match status" value="1"/>
</dbReference>
<sequence>MEEAPKEDLPMVDLGGDLALIVGQDDSQIRIQVSKAHLSFASSYFKTLLGPRFMEGSAAEAGKALVLKDDDPEAFTVLMKILHMRHDLKTPMAADELLALAVVADKYGFTQALKLPSKALFPNLIKPSYREVFDLTSAAYLFGHSSLFYEFTKTLLLDFCPEKVDRNGFATLSLSAPSAVWRTYMHRWISHAKVKLDFERLTRS</sequence>
<dbReference type="InterPro" id="IPR011333">
    <property type="entry name" value="SKP1/BTB/POZ_sf"/>
</dbReference>
<accession>A0AAI8YSE0</accession>
<comment type="caution">
    <text evidence="2">The sequence shown here is derived from an EMBL/GenBank/DDBJ whole genome shotgun (WGS) entry which is preliminary data.</text>
</comment>
<dbReference type="Proteomes" id="UP001296104">
    <property type="component" value="Unassembled WGS sequence"/>
</dbReference>
<organism evidence="2 3">
    <name type="scientific">Lecanosticta acicola</name>
    <dbReference type="NCBI Taxonomy" id="111012"/>
    <lineage>
        <taxon>Eukaryota</taxon>
        <taxon>Fungi</taxon>
        <taxon>Dikarya</taxon>
        <taxon>Ascomycota</taxon>
        <taxon>Pezizomycotina</taxon>
        <taxon>Dothideomycetes</taxon>
        <taxon>Dothideomycetidae</taxon>
        <taxon>Mycosphaerellales</taxon>
        <taxon>Mycosphaerellaceae</taxon>
        <taxon>Lecanosticta</taxon>
    </lineage>
</organism>
<protein>
    <submittedName>
        <fullName evidence="2">Btb poz</fullName>
    </submittedName>
</protein>
<dbReference type="SMART" id="SM00225">
    <property type="entry name" value="BTB"/>
    <property type="match status" value="1"/>
</dbReference>
<evidence type="ECO:0000313" key="2">
    <source>
        <dbReference type="EMBL" id="CAK3817682.1"/>
    </source>
</evidence>
<dbReference type="InterPro" id="IPR000210">
    <property type="entry name" value="BTB/POZ_dom"/>
</dbReference>
<proteinExistence type="predicted"/>
<keyword evidence="3" id="KW-1185">Reference proteome</keyword>
<feature type="domain" description="BTB" evidence="1">
    <location>
        <begin position="16"/>
        <end position="83"/>
    </location>
</feature>
<gene>
    <name evidence="2" type="ORF">LECACI_7A001128</name>
</gene>
<dbReference type="Gene3D" id="3.30.710.10">
    <property type="entry name" value="Potassium Channel Kv1.1, Chain A"/>
    <property type="match status" value="1"/>
</dbReference>
<evidence type="ECO:0000313" key="3">
    <source>
        <dbReference type="Proteomes" id="UP001296104"/>
    </source>
</evidence>
<dbReference type="SUPFAM" id="SSF54695">
    <property type="entry name" value="POZ domain"/>
    <property type="match status" value="1"/>
</dbReference>
<reference evidence="2" key="1">
    <citation type="submission" date="2023-11" db="EMBL/GenBank/DDBJ databases">
        <authorList>
            <person name="Alioto T."/>
            <person name="Alioto T."/>
            <person name="Gomez Garrido J."/>
        </authorList>
    </citation>
    <scope>NUCLEOTIDE SEQUENCE</scope>
</reference>